<evidence type="ECO:0000256" key="1">
    <source>
        <dbReference type="SAM" id="Phobius"/>
    </source>
</evidence>
<feature type="transmembrane region" description="Helical" evidence="1">
    <location>
        <begin position="53"/>
        <end position="74"/>
    </location>
</feature>
<feature type="transmembrane region" description="Helical" evidence="1">
    <location>
        <begin position="113"/>
        <end position="140"/>
    </location>
</feature>
<proteinExistence type="predicted"/>
<dbReference type="EMBL" id="HBUE01119140">
    <property type="protein sequence ID" value="CAG6491597.1"/>
    <property type="molecule type" value="Transcribed_RNA"/>
</dbReference>
<dbReference type="EMBL" id="HBUE01119144">
    <property type="protein sequence ID" value="CAG6491600.1"/>
    <property type="molecule type" value="Transcribed_RNA"/>
</dbReference>
<dbReference type="EMBL" id="HBUE01119143">
    <property type="protein sequence ID" value="CAG6491599.1"/>
    <property type="molecule type" value="Transcribed_RNA"/>
</dbReference>
<accession>A0A8D8CD33</accession>
<keyword evidence="1" id="KW-0812">Transmembrane</keyword>
<reference evidence="2" key="1">
    <citation type="submission" date="2021-05" db="EMBL/GenBank/DDBJ databases">
        <authorList>
            <person name="Alioto T."/>
            <person name="Alioto T."/>
            <person name="Gomez Garrido J."/>
        </authorList>
    </citation>
    <scope>NUCLEOTIDE SEQUENCE</scope>
</reference>
<name>A0A8D8CD33_CULPI</name>
<feature type="transmembrane region" description="Helical" evidence="1">
    <location>
        <begin position="12"/>
        <end position="33"/>
    </location>
</feature>
<evidence type="ECO:0000313" key="2">
    <source>
        <dbReference type="EMBL" id="CAG6491600.1"/>
    </source>
</evidence>
<protein>
    <submittedName>
        <fullName evidence="2">(northern house mosquito) hypothetical protein</fullName>
    </submittedName>
</protein>
<keyword evidence="1" id="KW-0472">Membrane</keyword>
<keyword evidence="1" id="KW-1133">Transmembrane helix</keyword>
<sequence>MAGMDRFLRFFIKFHGYAIALLSILFALVSVLFTRLNYHYPLEEWYNFRFSGIPMLILGAAWIMASVILVVGVFKENTRLIYPYGVVFVLELATLILRDVYLLVAGKDWDEMVFINVSVVLLLFIIPYIALSLLALLKLIEVDPIMPKSRSDNFVRFDNTQTNTEA</sequence>
<dbReference type="AlphaFoldDB" id="A0A8D8CD33"/>
<feature type="transmembrane region" description="Helical" evidence="1">
    <location>
        <begin position="81"/>
        <end position="101"/>
    </location>
</feature>
<dbReference type="EMBL" id="HBUE01119142">
    <property type="protein sequence ID" value="CAG6491598.1"/>
    <property type="molecule type" value="Transcribed_RNA"/>
</dbReference>
<organism evidence="2">
    <name type="scientific">Culex pipiens</name>
    <name type="common">House mosquito</name>
    <dbReference type="NCBI Taxonomy" id="7175"/>
    <lineage>
        <taxon>Eukaryota</taxon>
        <taxon>Metazoa</taxon>
        <taxon>Ecdysozoa</taxon>
        <taxon>Arthropoda</taxon>
        <taxon>Hexapoda</taxon>
        <taxon>Insecta</taxon>
        <taxon>Pterygota</taxon>
        <taxon>Neoptera</taxon>
        <taxon>Endopterygota</taxon>
        <taxon>Diptera</taxon>
        <taxon>Nematocera</taxon>
        <taxon>Culicoidea</taxon>
        <taxon>Culicidae</taxon>
        <taxon>Culicinae</taxon>
        <taxon>Culicini</taxon>
        <taxon>Culex</taxon>
        <taxon>Culex</taxon>
    </lineage>
</organism>